<name>A0A1F6AD35_9BACT</name>
<dbReference type="EMBL" id="MFJN01000007">
    <property type="protein sequence ID" value="OGG22217.1"/>
    <property type="molecule type" value="Genomic_DNA"/>
</dbReference>
<dbReference type="InterPro" id="IPR007460">
    <property type="entry name" value="BrnT_toxin"/>
</dbReference>
<accession>A0A1F6AD35</accession>
<proteinExistence type="predicted"/>
<sequence length="95" mass="11384">MRRKPRLVWDEWNKEHLKKHSVSAAEVEEVFVSKKITRLSYQNRKLLIGKTQNGRLLTVVISKEKQTDPYVVSARDTSQKERRYYYEQTQTDKTI</sequence>
<gene>
    <name evidence="1" type="ORF">A3D03_04680</name>
</gene>
<organism evidence="1 2">
    <name type="scientific">Candidatus Gottesmanbacteria bacterium RIFCSPHIGHO2_02_FULL_40_13</name>
    <dbReference type="NCBI Taxonomy" id="1798384"/>
    <lineage>
        <taxon>Bacteria</taxon>
        <taxon>Candidatus Gottesmaniibacteriota</taxon>
    </lineage>
</organism>
<dbReference type="InterPro" id="IPR038573">
    <property type="entry name" value="BrnT_sf"/>
</dbReference>
<dbReference type="Gene3D" id="3.10.450.530">
    <property type="entry name" value="Ribonuclease toxin, BrnT, of type II toxin-antitoxin system"/>
    <property type="match status" value="1"/>
</dbReference>
<reference evidence="1 2" key="1">
    <citation type="journal article" date="2016" name="Nat. Commun.">
        <title>Thousands of microbial genomes shed light on interconnected biogeochemical processes in an aquifer system.</title>
        <authorList>
            <person name="Anantharaman K."/>
            <person name="Brown C.T."/>
            <person name="Hug L.A."/>
            <person name="Sharon I."/>
            <person name="Castelle C.J."/>
            <person name="Probst A.J."/>
            <person name="Thomas B.C."/>
            <person name="Singh A."/>
            <person name="Wilkins M.J."/>
            <person name="Karaoz U."/>
            <person name="Brodie E.L."/>
            <person name="Williams K.H."/>
            <person name="Hubbard S.S."/>
            <person name="Banfield J.F."/>
        </authorList>
    </citation>
    <scope>NUCLEOTIDE SEQUENCE [LARGE SCALE GENOMIC DNA]</scope>
</reference>
<dbReference type="STRING" id="1798384.A3D03_04680"/>
<comment type="caution">
    <text evidence="1">The sequence shown here is derived from an EMBL/GenBank/DDBJ whole genome shotgun (WGS) entry which is preliminary data.</text>
</comment>
<evidence type="ECO:0008006" key="3">
    <source>
        <dbReference type="Google" id="ProtNLM"/>
    </source>
</evidence>
<protein>
    <recommendedName>
        <fullName evidence="3">Toxin</fullName>
    </recommendedName>
</protein>
<dbReference type="Pfam" id="PF04365">
    <property type="entry name" value="BrnT_toxin"/>
    <property type="match status" value="1"/>
</dbReference>
<evidence type="ECO:0000313" key="2">
    <source>
        <dbReference type="Proteomes" id="UP000177092"/>
    </source>
</evidence>
<evidence type="ECO:0000313" key="1">
    <source>
        <dbReference type="EMBL" id="OGG22217.1"/>
    </source>
</evidence>
<dbReference type="AlphaFoldDB" id="A0A1F6AD35"/>
<dbReference type="Proteomes" id="UP000177092">
    <property type="component" value="Unassembled WGS sequence"/>
</dbReference>